<feature type="zinc finger region" description="FLZ-type" evidence="6">
    <location>
        <begin position="70"/>
        <end position="114"/>
    </location>
</feature>
<protein>
    <recommendedName>
        <fullName evidence="7">FLZ-type domain-containing protein</fullName>
    </recommendedName>
</protein>
<accession>A0AAD4P6M3</accession>
<name>A0AAD4P6M3_PERFH</name>
<keyword evidence="9" id="KW-1185">Reference proteome</keyword>
<dbReference type="Pfam" id="PF04570">
    <property type="entry name" value="zf-FLZ"/>
    <property type="match status" value="1"/>
</dbReference>
<sequence length="145" mass="15874">MSLGKRARPPMKRTASMTEFTLDLINGGAERVCRPLDPHHNPFNSGFTASAAASPRLHRHNSADSVEPSHFLRACSLCKRRLIPGRDIYMYRGDSAFCSLECRQHQMTQDERKEKCSSLASKMEVATAAAVTHVSATGETVAAAV</sequence>
<dbReference type="PANTHER" id="PTHR33059:SF4">
    <property type="entry name" value="FCS-LIKE ZINC FINGER 5"/>
    <property type="match status" value="1"/>
</dbReference>
<dbReference type="Proteomes" id="UP001190926">
    <property type="component" value="Unassembled WGS sequence"/>
</dbReference>
<gene>
    <name evidence="8" type="ORF">C2S53_015186</name>
</gene>
<dbReference type="PANTHER" id="PTHR33059">
    <property type="entry name" value="FCS-LIKE ZINC FINGER 5"/>
    <property type="match status" value="1"/>
</dbReference>
<dbReference type="EMBL" id="SDAM02000137">
    <property type="protein sequence ID" value="KAH6827845.1"/>
    <property type="molecule type" value="Genomic_DNA"/>
</dbReference>
<evidence type="ECO:0000256" key="6">
    <source>
        <dbReference type="PROSITE-ProRule" id="PRU01131"/>
    </source>
</evidence>
<dbReference type="AlphaFoldDB" id="A0AAD4P6M3"/>
<keyword evidence="5" id="KW-0862">Zinc</keyword>
<evidence type="ECO:0000256" key="1">
    <source>
        <dbReference type="ARBA" id="ARBA00004496"/>
    </source>
</evidence>
<proteinExistence type="inferred from homology"/>
<reference evidence="8 9" key="1">
    <citation type="journal article" date="2021" name="Nat. Commun.">
        <title>Incipient diploidization of the medicinal plant Perilla within 10,000 years.</title>
        <authorList>
            <person name="Zhang Y."/>
            <person name="Shen Q."/>
            <person name="Leng L."/>
            <person name="Zhang D."/>
            <person name="Chen S."/>
            <person name="Shi Y."/>
            <person name="Ning Z."/>
            <person name="Chen S."/>
        </authorList>
    </citation>
    <scope>NUCLEOTIDE SEQUENCE [LARGE SCALE GENOMIC DNA]</scope>
    <source>
        <strain evidence="9">cv. PC099</strain>
    </source>
</reference>
<organism evidence="8 9">
    <name type="scientific">Perilla frutescens var. hirtella</name>
    <name type="common">Perilla citriodora</name>
    <name type="synonym">Perilla setoyensis</name>
    <dbReference type="NCBI Taxonomy" id="608512"/>
    <lineage>
        <taxon>Eukaryota</taxon>
        <taxon>Viridiplantae</taxon>
        <taxon>Streptophyta</taxon>
        <taxon>Embryophyta</taxon>
        <taxon>Tracheophyta</taxon>
        <taxon>Spermatophyta</taxon>
        <taxon>Magnoliopsida</taxon>
        <taxon>eudicotyledons</taxon>
        <taxon>Gunneridae</taxon>
        <taxon>Pentapetalae</taxon>
        <taxon>asterids</taxon>
        <taxon>lamiids</taxon>
        <taxon>Lamiales</taxon>
        <taxon>Lamiaceae</taxon>
        <taxon>Nepetoideae</taxon>
        <taxon>Elsholtzieae</taxon>
        <taxon>Perilla</taxon>
    </lineage>
</organism>
<evidence type="ECO:0000259" key="7">
    <source>
        <dbReference type="PROSITE" id="PS51795"/>
    </source>
</evidence>
<evidence type="ECO:0000256" key="5">
    <source>
        <dbReference type="ARBA" id="ARBA00022771"/>
    </source>
</evidence>
<dbReference type="GO" id="GO:0008270">
    <property type="term" value="F:zinc ion binding"/>
    <property type="evidence" value="ECO:0007669"/>
    <property type="project" value="UniProtKB-KW"/>
</dbReference>
<dbReference type="InterPro" id="IPR007650">
    <property type="entry name" value="Zf-FLZ_dom"/>
</dbReference>
<keyword evidence="3" id="KW-0963">Cytoplasm</keyword>
<comment type="subcellular location">
    <subcellularLocation>
        <location evidence="1">Cytoplasm</location>
    </subcellularLocation>
</comment>
<evidence type="ECO:0000313" key="9">
    <source>
        <dbReference type="Proteomes" id="UP001190926"/>
    </source>
</evidence>
<evidence type="ECO:0000256" key="2">
    <source>
        <dbReference type="ARBA" id="ARBA00009374"/>
    </source>
</evidence>
<evidence type="ECO:0000256" key="3">
    <source>
        <dbReference type="ARBA" id="ARBA00022490"/>
    </source>
</evidence>
<comment type="similarity">
    <text evidence="2">Belongs to the FLZ family.</text>
</comment>
<keyword evidence="5" id="KW-0863">Zinc-finger</keyword>
<dbReference type="GO" id="GO:0005737">
    <property type="term" value="C:cytoplasm"/>
    <property type="evidence" value="ECO:0007669"/>
    <property type="project" value="UniProtKB-SubCell"/>
</dbReference>
<evidence type="ECO:0000313" key="8">
    <source>
        <dbReference type="EMBL" id="KAH6827845.1"/>
    </source>
</evidence>
<evidence type="ECO:0000256" key="4">
    <source>
        <dbReference type="ARBA" id="ARBA00022723"/>
    </source>
</evidence>
<keyword evidence="4" id="KW-0479">Metal-binding</keyword>
<dbReference type="PROSITE" id="PS51795">
    <property type="entry name" value="ZF_FLZ"/>
    <property type="match status" value="1"/>
</dbReference>
<comment type="caution">
    <text evidence="8">The sequence shown here is derived from an EMBL/GenBank/DDBJ whole genome shotgun (WGS) entry which is preliminary data.</text>
</comment>
<feature type="domain" description="FLZ-type" evidence="7">
    <location>
        <begin position="70"/>
        <end position="114"/>
    </location>
</feature>